<keyword evidence="3" id="KW-1003">Cell membrane</keyword>
<evidence type="ECO:0000259" key="8">
    <source>
        <dbReference type="Pfam" id="PF00482"/>
    </source>
</evidence>
<dbReference type="STRING" id="575540.Isop_0791"/>
<dbReference type="KEGG" id="ipa:Isop_0791"/>
<dbReference type="PANTHER" id="PTHR30012">
    <property type="entry name" value="GENERAL SECRETION PATHWAY PROTEIN"/>
    <property type="match status" value="1"/>
</dbReference>
<evidence type="ECO:0000256" key="4">
    <source>
        <dbReference type="ARBA" id="ARBA00022692"/>
    </source>
</evidence>
<dbReference type="InParanoid" id="E8R1W0"/>
<accession>E8R1W0</accession>
<feature type="transmembrane region" description="Helical" evidence="7">
    <location>
        <begin position="114"/>
        <end position="140"/>
    </location>
</feature>
<dbReference type="EMBL" id="CP002353">
    <property type="protein sequence ID" value="ADV61382.1"/>
    <property type="molecule type" value="Genomic_DNA"/>
</dbReference>
<dbReference type="InterPro" id="IPR018076">
    <property type="entry name" value="T2SS_GspF_dom"/>
</dbReference>
<feature type="transmembrane region" description="Helical" evidence="7">
    <location>
        <begin position="325"/>
        <end position="347"/>
    </location>
</feature>
<gene>
    <name evidence="9" type="ordered locus">Isop_0791</name>
</gene>
<dbReference type="Proteomes" id="UP000008631">
    <property type="component" value="Chromosome"/>
</dbReference>
<protein>
    <submittedName>
        <fullName evidence="9">Type II secretion system F domain protein</fullName>
    </submittedName>
</protein>
<keyword evidence="5 7" id="KW-1133">Transmembrane helix</keyword>
<evidence type="ECO:0000256" key="5">
    <source>
        <dbReference type="ARBA" id="ARBA00022989"/>
    </source>
</evidence>
<sequence>MGRWAGRIDSNTLARFCRLWSQSLSGGVDLNRTLATLEQRFGQSGLGSALGAVRRSLQGGATLVEALEDSGAFDSFFVSLMRVAEARGGYAETLRELADHYEQRHRLIRTARGALIQPAIVLALAFLVTILVASLALPAFASLLTDLGDPNGLPWVSRALIALSDFMTVFGWWLIPAGVIGLVLLGRLWYATPPGKASLDALAARLPVFGGLARLIDKVRFARSLSVLLDGGLPPDQALELTAGTLNLTGSQRIVEDLRQAVLDGEEMSPVLRIRAEDWWGPELADVVENGEETGQLPEALARQAKVDEHDLEQRVKNLSTLVKPLITIALGLLVLFIVLAVVVPYISVLQNLAGGS</sequence>
<dbReference type="GO" id="GO:0005886">
    <property type="term" value="C:plasma membrane"/>
    <property type="evidence" value="ECO:0007669"/>
    <property type="project" value="UniProtKB-SubCell"/>
</dbReference>
<evidence type="ECO:0000256" key="7">
    <source>
        <dbReference type="SAM" id="Phobius"/>
    </source>
</evidence>
<dbReference type="OrthoDB" id="9805682at2"/>
<dbReference type="PANTHER" id="PTHR30012:SF0">
    <property type="entry name" value="TYPE II SECRETION SYSTEM PROTEIN F-RELATED"/>
    <property type="match status" value="1"/>
</dbReference>
<keyword evidence="6 7" id="KW-0472">Membrane</keyword>
<dbReference type="Pfam" id="PF00482">
    <property type="entry name" value="T2SSF"/>
    <property type="match status" value="2"/>
</dbReference>
<feature type="domain" description="Type II secretion system protein GspF" evidence="8">
    <location>
        <begin position="221"/>
        <end position="345"/>
    </location>
</feature>
<dbReference type="Gene3D" id="1.20.81.30">
    <property type="entry name" value="Type II secretion system (T2SS), domain F"/>
    <property type="match status" value="2"/>
</dbReference>
<evidence type="ECO:0000256" key="1">
    <source>
        <dbReference type="ARBA" id="ARBA00004651"/>
    </source>
</evidence>
<feature type="domain" description="Type II secretion system protein GspF" evidence="8">
    <location>
        <begin position="16"/>
        <end position="138"/>
    </location>
</feature>
<dbReference type="RefSeq" id="WP_013563671.1">
    <property type="nucleotide sequence ID" value="NC_014962.1"/>
</dbReference>
<dbReference type="PRINTS" id="PR00812">
    <property type="entry name" value="BCTERIALGSPF"/>
</dbReference>
<evidence type="ECO:0000313" key="9">
    <source>
        <dbReference type="EMBL" id="ADV61382.1"/>
    </source>
</evidence>
<comment type="subcellular location">
    <subcellularLocation>
        <location evidence="1">Cell membrane</location>
        <topology evidence="1">Multi-pass membrane protein</topology>
    </subcellularLocation>
</comment>
<name>E8R1W0_ISOPI</name>
<dbReference type="HOGENOM" id="CLU_035032_0_1_0"/>
<dbReference type="InterPro" id="IPR003004">
    <property type="entry name" value="GspF/PilC"/>
</dbReference>
<dbReference type="InterPro" id="IPR042094">
    <property type="entry name" value="T2SS_GspF_sf"/>
</dbReference>
<evidence type="ECO:0000256" key="6">
    <source>
        <dbReference type="ARBA" id="ARBA00023136"/>
    </source>
</evidence>
<evidence type="ECO:0000313" key="10">
    <source>
        <dbReference type="Proteomes" id="UP000008631"/>
    </source>
</evidence>
<reference key="1">
    <citation type="submission" date="2010-11" db="EMBL/GenBank/DDBJ databases">
        <title>The complete sequence of chromosome of Isophaera pallida ATCC 43644.</title>
        <authorList>
            <consortium name="US DOE Joint Genome Institute (JGI-PGF)"/>
            <person name="Lucas S."/>
            <person name="Copeland A."/>
            <person name="Lapidus A."/>
            <person name="Bruce D."/>
            <person name="Goodwin L."/>
            <person name="Pitluck S."/>
            <person name="Kyrpides N."/>
            <person name="Mavromatis K."/>
            <person name="Pagani I."/>
            <person name="Ivanova N."/>
            <person name="Saunders E."/>
            <person name="Brettin T."/>
            <person name="Detter J.C."/>
            <person name="Han C."/>
            <person name="Tapia R."/>
            <person name="Land M."/>
            <person name="Hauser L."/>
            <person name="Markowitz V."/>
            <person name="Cheng J.-F."/>
            <person name="Hugenholtz P."/>
            <person name="Woyke T."/>
            <person name="Wu D."/>
            <person name="Eisen J.A."/>
        </authorList>
    </citation>
    <scope>NUCLEOTIDE SEQUENCE</scope>
    <source>
        <strain>ATCC 43644</strain>
    </source>
</reference>
<comment type="similarity">
    <text evidence="2">Belongs to the GSP F family.</text>
</comment>
<keyword evidence="10" id="KW-1185">Reference proteome</keyword>
<proteinExistence type="inferred from homology"/>
<dbReference type="eggNOG" id="COG1459">
    <property type="taxonomic scope" value="Bacteria"/>
</dbReference>
<reference evidence="9 10" key="2">
    <citation type="journal article" date="2011" name="Stand. Genomic Sci.">
        <title>Complete genome sequence of Isosphaera pallida type strain (IS1B).</title>
        <authorList>
            <consortium name="US DOE Joint Genome Institute (JGI-PGF)"/>
            <person name="Goker M."/>
            <person name="Cleland D."/>
            <person name="Saunders E."/>
            <person name="Lapidus A."/>
            <person name="Nolan M."/>
            <person name="Lucas S."/>
            <person name="Hammon N."/>
            <person name="Deshpande S."/>
            <person name="Cheng J.F."/>
            <person name="Tapia R."/>
            <person name="Han C."/>
            <person name="Goodwin L."/>
            <person name="Pitluck S."/>
            <person name="Liolios K."/>
            <person name="Pagani I."/>
            <person name="Ivanova N."/>
            <person name="Mavromatis K."/>
            <person name="Pati A."/>
            <person name="Chen A."/>
            <person name="Palaniappan K."/>
            <person name="Land M."/>
            <person name="Hauser L."/>
            <person name="Chang Y.J."/>
            <person name="Jeffries C.D."/>
            <person name="Detter J.C."/>
            <person name="Beck B."/>
            <person name="Woyke T."/>
            <person name="Bristow J."/>
            <person name="Eisen J.A."/>
            <person name="Markowitz V."/>
            <person name="Hugenholtz P."/>
            <person name="Kyrpides N.C."/>
            <person name="Klenk H.P."/>
        </authorList>
    </citation>
    <scope>NUCLEOTIDE SEQUENCE [LARGE SCALE GENOMIC DNA]</scope>
    <source>
        <strain evidence="10">ATCC 43644 / DSM 9630 / IS1B</strain>
    </source>
</reference>
<evidence type="ECO:0000256" key="3">
    <source>
        <dbReference type="ARBA" id="ARBA00022475"/>
    </source>
</evidence>
<keyword evidence="4 7" id="KW-0812">Transmembrane</keyword>
<dbReference type="AlphaFoldDB" id="E8R1W0"/>
<evidence type="ECO:0000256" key="2">
    <source>
        <dbReference type="ARBA" id="ARBA00005745"/>
    </source>
</evidence>
<organism evidence="9 10">
    <name type="scientific">Isosphaera pallida (strain ATCC 43644 / DSM 9630 / IS1B)</name>
    <dbReference type="NCBI Taxonomy" id="575540"/>
    <lineage>
        <taxon>Bacteria</taxon>
        <taxon>Pseudomonadati</taxon>
        <taxon>Planctomycetota</taxon>
        <taxon>Planctomycetia</taxon>
        <taxon>Isosphaerales</taxon>
        <taxon>Isosphaeraceae</taxon>
        <taxon>Isosphaera</taxon>
    </lineage>
</organism>
<feature type="transmembrane region" description="Helical" evidence="7">
    <location>
        <begin position="160"/>
        <end position="186"/>
    </location>
</feature>